<sequence>MMGGCAHTVQPPEHADFMLPWKPPSASQFLRVATDQVHIPTKRGRYAATRRKFTGSRTNTRFFLTLAYTILASPSGGRLEFRSSLSNVIVSLVYYSDYGRQRGSDSVIVDVDTTTPNCTLRRVFPGWMALTPAHNRNSSAKVGATQELLTGAKNAVDLGISIRHIHIWDWVIDIVVVCRARGRRVQPTFHCLAFYLGHALVRCMVLPIYNHICGADKLTWKEVPPQTRSTIPSLSSTAPSETANYSLPGPNSIPISDYDGSCLFRVMVERTQKGLQK</sequence>
<gene>
    <name evidence="1" type="ORF">BDN72DRAFT_861635</name>
</gene>
<reference evidence="1 2" key="1">
    <citation type="journal article" date="2019" name="Nat. Ecol. Evol.">
        <title>Megaphylogeny resolves global patterns of mushroom evolution.</title>
        <authorList>
            <person name="Varga T."/>
            <person name="Krizsan K."/>
            <person name="Foldi C."/>
            <person name="Dima B."/>
            <person name="Sanchez-Garcia M."/>
            <person name="Sanchez-Ramirez S."/>
            <person name="Szollosi G.J."/>
            <person name="Szarkandi J.G."/>
            <person name="Papp V."/>
            <person name="Albert L."/>
            <person name="Andreopoulos W."/>
            <person name="Angelini C."/>
            <person name="Antonin V."/>
            <person name="Barry K.W."/>
            <person name="Bougher N.L."/>
            <person name="Buchanan P."/>
            <person name="Buyck B."/>
            <person name="Bense V."/>
            <person name="Catcheside P."/>
            <person name="Chovatia M."/>
            <person name="Cooper J."/>
            <person name="Damon W."/>
            <person name="Desjardin D."/>
            <person name="Finy P."/>
            <person name="Geml J."/>
            <person name="Haridas S."/>
            <person name="Hughes K."/>
            <person name="Justo A."/>
            <person name="Karasinski D."/>
            <person name="Kautmanova I."/>
            <person name="Kiss B."/>
            <person name="Kocsube S."/>
            <person name="Kotiranta H."/>
            <person name="LaButti K.M."/>
            <person name="Lechner B.E."/>
            <person name="Liimatainen K."/>
            <person name="Lipzen A."/>
            <person name="Lukacs Z."/>
            <person name="Mihaltcheva S."/>
            <person name="Morgado L.N."/>
            <person name="Niskanen T."/>
            <person name="Noordeloos M.E."/>
            <person name="Ohm R.A."/>
            <person name="Ortiz-Santana B."/>
            <person name="Ovrebo C."/>
            <person name="Racz N."/>
            <person name="Riley R."/>
            <person name="Savchenko A."/>
            <person name="Shiryaev A."/>
            <person name="Soop K."/>
            <person name="Spirin V."/>
            <person name="Szebenyi C."/>
            <person name="Tomsovsky M."/>
            <person name="Tulloss R.E."/>
            <person name="Uehling J."/>
            <person name="Grigoriev I.V."/>
            <person name="Vagvolgyi C."/>
            <person name="Papp T."/>
            <person name="Martin F.M."/>
            <person name="Miettinen O."/>
            <person name="Hibbett D.S."/>
            <person name="Nagy L.G."/>
        </authorList>
    </citation>
    <scope>NUCLEOTIDE SEQUENCE [LARGE SCALE GENOMIC DNA]</scope>
    <source>
        <strain evidence="1 2">NL-1719</strain>
    </source>
</reference>
<accession>A0ACD3AEV6</accession>
<keyword evidence="2" id="KW-1185">Reference proteome</keyword>
<organism evidence="1 2">
    <name type="scientific">Pluteus cervinus</name>
    <dbReference type="NCBI Taxonomy" id="181527"/>
    <lineage>
        <taxon>Eukaryota</taxon>
        <taxon>Fungi</taxon>
        <taxon>Dikarya</taxon>
        <taxon>Basidiomycota</taxon>
        <taxon>Agaricomycotina</taxon>
        <taxon>Agaricomycetes</taxon>
        <taxon>Agaricomycetidae</taxon>
        <taxon>Agaricales</taxon>
        <taxon>Pluteineae</taxon>
        <taxon>Pluteaceae</taxon>
        <taxon>Pluteus</taxon>
    </lineage>
</organism>
<name>A0ACD3AEV6_9AGAR</name>
<dbReference type="EMBL" id="ML208490">
    <property type="protein sequence ID" value="TFK64081.1"/>
    <property type="molecule type" value="Genomic_DNA"/>
</dbReference>
<protein>
    <submittedName>
        <fullName evidence="1">Uncharacterized protein</fullName>
    </submittedName>
</protein>
<dbReference type="Proteomes" id="UP000308600">
    <property type="component" value="Unassembled WGS sequence"/>
</dbReference>
<proteinExistence type="predicted"/>
<evidence type="ECO:0000313" key="1">
    <source>
        <dbReference type="EMBL" id="TFK64081.1"/>
    </source>
</evidence>
<evidence type="ECO:0000313" key="2">
    <source>
        <dbReference type="Proteomes" id="UP000308600"/>
    </source>
</evidence>